<feature type="domain" description="Methyltransferase type 11" evidence="1">
    <location>
        <begin position="49"/>
        <end position="143"/>
    </location>
</feature>
<dbReference type="STRING" id="410358.Mlab_0721"/>
<organism evidence="2 3">
    <name type="scientific">Methanocorpusculum labreanum (strain ATCC 43576 / DSM 4855 / Z)</name>
    <dbReference type="NCBI Taxonomy" id="410358"/>
    <lineage>
        <taxon>Archaea</taxon>
        <taxon>Methanobacteriati</taxon>
        <taxon>Methanobacteriota</taxon>
        <taxon>Stenosarchaea group</taxon>
        <taxon>Methanomicrobia</taxon>
        <taxon>Methanomicrobiales</taxon>
        <taxon>Methanocorpusculaceae</taxon>
        <taxon>Methanocorpusculum</taxon>
    </lineage>
</organism>
<dbReference type="InterPro" id="IPR013216">
    <property type="entry name" value="Methyltransf_11"/>
</dbReference>
<dbReference type="CDD" id="cd02440">
    <property type="entry name" value="AdoMet_MTases"/>
    <property type="match status" value="1"/>
</dbReference>
<dbReference type="PANTHER" id="PTHR43591">
    <property type="entry name" value="METHYLTRANSFERASE"/>
    <property type="match status" value="1"/>
</dbReference>
<dbReference type="HOGENOM" id="CLU_037990_4_0_2"/>
<name>A2SRD7_METLZ</name>
<accession>A2SRD7</accession>
<proteinExistence type="predicted"/>
<dbReference type="PANTHER" id="PTHR43591:SF24">
    <property type="entry name" value="2-METHOXY-6-POLYPRENYL-1,4-BENZOQUINOL METHYLASE, MITOCHONDRIAL"/>
    <property type="match status" value="1"/>
</dbReference>
<dbReference type="InterPro" id="IPR029063">
    <property type="entry name" value="SAM-dependent_MTases_sf"/>
</dbReference>
<reference evidence="2 3" key="1">
    <citation type="journal article" date="2009" name="Stand. Genomic Sci.">
        <title>Complete genome sequence of Methanocorpusculum labreanum type strain Z.</title>
        <authorList>
            <person name="Anderson I.J."/>
            <person name="Sieprawska-Lupa M."/>
            <person name="Goltsman E."/>
            <person name="Lapidus A."/>
            <person name="Copeland A."/>
            <person name="Glavina Del Rio T."/>
            <person name="Tice H."/>
            <person name="Dalin E."/>
            <person name="Barry K."/>
            <person name="Pitluck S."/>
            <person name="Hauser L."/>
            <person name="Land M."/>
            <person name="Lucas S."/>
            <person name="Richardson P."/>
            <person name="Whitman W.B."/>
            <person name="Kyrpides N.C."/>
        </authorList>
    </citation>
    <scope>NUCLEOTIDE SEQUENCE [LARGE SCALE GENOMIC DNA]</scope>
    <source>
        <strain evidence="3">ATCC 43576 / DSM 4855 / Z</strain>
    </source>
</reference>
<dbReference type="GeneID" id="4794379"/>
<dbReference type="Proteomes" id="UP000000365">
    <property type="component" value="Chromosome"/>
</dbReference>
<dbReference type="Pfam" id="PF08241">
    <property type="entry name" value="Methyltransf_11"/>
    <property type="match status" value="1"/>
</dbReference>
<dbReference type="eggNOG" id="arCOG03526">
    <property type="taxonomic scope" value="Archaea"/>
</dbReference>
<keyword evidence="2" id="KW-0808">Transferase</keyword>
<dbReference type="EMBL" id="CP000559">
    <property type="protein sequence ID" value="ABN06893.1"/>
    <property type="molecule type" value="Genomic_DNA"/>
</dbReference>
<evidence type="ECO:0000313" key="3">
    <source>
        <dbReference type="Proteomes" id="UP000000365"/>
    </source>
</evidence>
<dbReference type="GO" id="GO:0032259">
    <property type="term" value="P:methylation"/>
    <property type="evidence" value="ECO:0007669"/>
    <property type="project" value="UniProtKB-KW"/>
</dbReference>
<dbReference type="OrthoDB" id="147504at2157"/>
<dbReference type="KEGG" id="mla:Mlab_0721"/>
<keyword evidence="2" id="KW-0489">Methyltransferase</keyword>
<evidence type="ECO:0000313" key="2">
    <source>
        <dbReference type="EMBL" id="ABN06893.1"/>
    </source>
</evidence>
<dbReference type="SUPFAM" id="SSF53335">
    <property type="entry name" value="S-adenosyl-L-methionine-dependent methyltransferases"/>
    <property type="match status" value="1"/>
</dbReference>
<gene>
    <name evidence="2" type="ordered locus">Mlab_0721</name>
</gene>
<protein>
    <submittedName>
        <fullName evidence="2">Methyltransferase type 11</fullName>
    </submittedName>
</protein>
<keyword evidence="3" id="KW-1185">Reference proteome</keyword>
<dbReference type="Gene3D" id="3.40.50.150">
    <property type="entry name" value="Vaccinia Virus protein VP39"/>
    <property type="match status" value="1"/>
</dbReference>
<dbReference type="GO" id="GO:0008757">
    <property type="term" value="F:S-adenosylmethionine-dependent methyltransferase activity"/>
    <property type="evidence" value="ECO:0007669"/>
    <property type="project" value="InterPro"/>
</dbReference>
<dbReference type="RefSeq" id="WP_011833094.1">
    <property type="nucleotide sequence ID" value="NC_008942.1"/>
</dbReference>
<sequence>MSNETIRKHWNELSPGYRKRYHAYLDEEIVLMQSYFKEYLPKQTPLKVLDIGTGYGIQAMTFAELGHRVTALDLSEEMLARAEQGAAARGLSIDFHQGDAENLPFADNSFDVVVNMHLLWTLTDHEKFFQECKRVLVPGGRIFAIDGHWFKPDDQETEECSANIRQYLPLYNANTPERIAGLVETAGFSEVSWKYLPEYADYMQRCDPNGRDYQTTPYLETGVKS</sequence>
<evidence type="ECO:0000259" key="1">
    <source>
        <dbReference type="Pfam" id="PF08241"/>
    </source>
</evidence>
<dbReference type="AlphaFoldDB" id="A2SRD7"/>